<evidence type="ECO:0000256" key="2">
    <source>
        <dbReference type="SAM" id="MobiDB-lite"/>
    </source>
</evidence>
<dbReference type="EMBL" id="JMCC02000121">
    <property type="protein sequence ID" value="KIG12692.1"/>
    <property type="molecule type" value="Genomic_DNA"/>
</dbReference>
<feature type="coiled-coil region" evidence="1">
    <location>
        <begin position="41"/>
        <end position="75"/>
    </location>
</feature>
<evidence type="ECO:0000256" key="1">
    <source>
        <dbReference type="SAM" id="Coils"/>
    </source>
</evidence>
<name>A0A0C2CY12_9BACT</name>
<protein>
    <submittedName>
        <fullName evidence="4">TPR repeat containing exported protein</fullName>
    </submittedName>
</protein>
<feature type="compositionally biased region" description="Polar residues" evidence="2">
    <location>
        <begin position="128"/>
        <end position="138"/>
    </location>
</feature>
<organism evidence="4 5">
    <name type="scientific">Enhygromyxa salina</name>
    <dbReference type="NCBI Taxonomy" id="215803"/>
    <lineage>
        <taxon>Bacteria</taxon>
        <taxon>Pseudomonadati</taxon>
        <taxon>Myxococcota</taxon>
        <taxon>Polyangia</taxon>
        <taxon>Nannocystales</taxon>
        <taxon>Nannocystaceae</taxon>
        <taxon>Enhygromyxa</taxon>
    </lineage>
</organism>
<dbReference type="InterPro" id="IPR034706">
    <property type="entry name" value="CpoB"/>
</dbReference>
<dbReference type="InterPro" id="IPR014162">
    <property type="entry name" value="CpoB_C"/>
</dbReference>
<dbReference type="HAMAP" id="MF_02066">
    <property type="entry name" value="CpoB"/>
    <property type="match status" value="1"/>
</dbReference>
<evidence type="ECO:0000313" key="5">
    <source>
        <dbReference type="Proteomes" id="UP000031599"/>
    </source>
</evidence>
<dbReference type="SUPFAM" id="SSF48452">
    <property type="entry name" value="TPR-like"/>
    <property type="match status" value="1"/>
</dbReference>
<feature type="signal peptide" evidence="3">
    <location>
        <begin position="1"/>
        <end position="32"/>
    </location>
</feature>
<dbReference type="Proteomes" id="UP000031599">
    <property type="component" value="Unassembled WGS sequence"/>
</dbReference>
<keyword evidence="3" id="KW-0732">Signal</keyword>
<keyword evidence="1" id="KW-0175">Coiled coil</keyword>
<proteinExistence type="inferred from homology"/>
<dbReference type="Pfam" id="PF13174">
    <property type="entry name" value="TPR_6"/>
    <property type="match status" value="1"/>
</dbReference>
<reference evidence="4 5" key="1">
    <citation type="submission" date="2014-12" db="EMBL/GenBank/DDBJ databases">
        <title>Genome assembly of Enhygromyxa salina DSM 15201.</title>
        <authorList>
            <person name="Sharma G."/>
            <person name="Subramanian S."/>
        </authorList>
    </citation>
    <scope>NUCLEOTIDE SEQUENCE [LARGE SCALE GENOMIC DNA]</scope>
    <source>
        <strain evidence="4 5">DSM 15201</strain>
    </source>
</reference>
<dbReference type="InterPro" id="IPR019734">
    <property type="entry name" value="TPR_rpt"/>
</dbReference>
<dbReference type="InterPro" id="IPR011990">
    <property type="entry name" value="TPR-like_helical_dom_sf"/>
</dbReference>
<comment type="caution">
    <text evidence="4">The sequence shown here is derived from an EMBL/GenBank/DDBJ whole genome shotgun (WGS) entry which is preliminary data.</text>
</comment>
<gene>
    <name evidence="4" type="ORF">DB30_01129</name>
</gene>
<dbReference type="PROSITE" id="PS51257">
    <property type="entry name" value="PROKAR_LIPOPROTEIN"/>
    <property type="match status" value="1"/>
</dbReference>
<feature type="compositionally biased region" description="Low complexity" evidence="2">
    <location>
        <begin position="148"/>
        <end position="159"/>
    </location>
</feature>
<dbReference type="NCBIfam" id="TIGR02795">
    <property type="entry name" value="tol_pal_ybgF"/>
    <property type="match status" value="1"/>
</dbReference>
<sequence>MPVQQRRPSLSRARAALIGVALPLLAVGCANSKPQTATPEVAQSEAGVDLLRRENAALRNRVQGLEERVRLLENGGGKNWGSTSLGSTGYDSYGAAPGPDDSAWGEPEYDGPRELPVVKLTPNERRSAQATHATQPTSKPAGHPGRASNSISLSPLPNSGAPEQHGSSYVVDARGGDDDGDDYMGAPSDDGTGEPASYRLVGSKLVQATQRKASVSSGPSDRDSGVAKDYKSAMAIYKDGRYADAEQAFAAIVSAHPNHDYADNALYWQGEAAYDQAHYADALAAFTTVVERYGGGNKAPDALLKIGLCYGRLGDAANARDVLTQLVAAYPRAEASKIAKRKLADLGD</sequence>
<evidence type="ECO:0000256" key="3">
    <source>
        <dbReference type="SAM" id="SignalP"/>
    </source>
</evidence>
<accession>A0A0C2CY12</accession>
<dbReference type="AlphaFoldDB" id="A0A0C2CY12"/>
<dbReference type="Gene3D" id="1.25.40.10">
    <property type="entry name" value="Tetratricopeptide repeat domain"/>
    <property type="match status" value="1"/>
</dbReference>
<feature type="chain" id="PRO_5039914032" evidence="3">
    <location>
        <begin position="33"/>
        <end position="348"/>
    </location>
</feature>
<dbReference type="GO" id="GO:0051301">
    <property type="term" value="P:cell division"/>
    <property type="evidence" value="ECO:0007669"/>
    <property type="project" value="InterPro"/>
</dbReference>
<dbReference type="Pfam" id="PF13432">
    <property type="entry name" value="TPR_16"/>
    <property type="match status" value="1"/>
</dbReference>
<feature type="region of interest" description="Disordered" evidence="2">
    <location>
        <begin position="91"/>
        <end position="197"/>
    </location>
</feature>
<evidence type="ECO:0000313" key="4">
    <source>
        <dbReference type="EMBL" id="KIG12692.1"/>
    </source>
</evidence>